<sequence>MNLRAMANGVITGVNPDQKAVLRVNTGNAVDDAGRIIPAFTEKPISIQLQSISTADLEHLNLINQQGQFIYAYVSGQLAVIRRAQGKGAERVIFTAYGEEEASEWMVKQVVESYYTWCKVLLWRQ</sequence>
<dbReference type="EMBL" id="MEIL01000029">
    <property type="protein sequence ID" value="PIT38698.1"/>
    <property type="molecule type" value="Genomic_DNA"/>
</dbReference>
<reference evidence="1" key="1">
    <citation type="journal article" date="2017" name="MBio">
        <title>Type VI secretion-mediated competition in the bee gut microbiome.</title>
        <authorList>
            <person name="Steele M.I."/>
            <person name="Kwong W.K."/>
            <person name="Powell J.E."/>
            <person name="Whiteley M."/>
            <person name="Moran N.A."/>
        </authorList>
    </citation>
    <scope>NUCLEOTIDE SEQUENCE [LARGE SCALE GENOMIC DNA]</scope>
    <source>
        <strain evidence="1">WkB273</strain>
    </source>
</reference>
<proteinExistence type="predicted"/>
<organism evidence="1 2">
    <name type="scientific">Snodgrassella alvi</name>
    <dbReference type="NCBI Taxonomy" id="1196083"/>
    <lineage>
        <taxon>Bacteria</taxon>
        <taxon>Pseudomonadati</taxon>
        <taxon>Pseudomonadota</taxon>
        <taxon>Betaproteobacteria</taxon>
        <taxon>Neisseriales</taxon>
        <taxon>Neisseriaceae</taxon>
        <taxon>Snodgrassella</taxon>
    </lineage>
</organism>
<evidence type="ECO:0000313" key="1">
    <source>
        <dbReference type="EMBL" id="PIT38698.1"/>
    </source>
</evidence>
<dbReference type="Proteomes" id="UP000230202">
    <property type="component" value="Unassembled WGS sequence"/>
</dbReference>
<name>A0A2N9X695_9NEIS</name>
<dbReference type="AlphaFoldDB" id="A0A2N9X695"/>
<evidence type="ECO:0000313" key="2">
    <source>
        <dbReference type="Proteomes" id="UP000230202"/>
    </source>
</evidence>
<accession>A0A2N9X695</accession>
<keyword evidence="2" id="KW-1185">Reference proteome</keyword>
<gene>
    <name evidence="1" type="ORF">BHC54_09295</name>
</gene>
<comment type="caution">
    <text evidence="1">The sequence shown here is derived from an EMBL/GenBank/DDBJ whole genome shotgun (WGS) entry which is preliminary data.</text>
</comment>
<protein>
    <submittedName>
        <fullName evidence="1">Uncharacterized protein</fullName>
    </submittedName>
</protein>